<proteinExistence type="inferred from homology"/>
<feature type="chain" id="PRO_5038590663" evidence="3">
    <location>
        <begin position="23"/>
        <end position="437"/>
    </location>
</feature>
<dbReference type="AlphaFoldDB" id="A0A7C9PMT8"/>
<evidence type="ECO:0000256" key="3">
    <source>
        <dbReference type="SAM" id="SignalP"/>
    </source>
</evidence>
<feature type="signal peptide" evidence="3">
    <location>
        <begin position="1"/>
        <end position="22"/>
    </location>
</feature>
<protein>
    <submittedName>
        <fullName evidence="4">Carbohydrate ABC transporter substrate-binding protein</fullName>
    </submittedName>
</protein>
<keyword evidence="5" id="KW-1185">Reference proteome</keyword>
<keyword evidence="2" id="KW-0813">Transport</keyword>
<name>A0A7C9PMT8_9MICO</name>
<dbReference type="Proteomes" id="UP000479756">
    <property type="component" value="Unassembled WGS sequence"/>
</dbReference>
<organism evidence="4 5">
    <name type="scientific">Galbitalea soli</name>
    <dbReference type="NCBI Taxonomy" id="1268042"/>
    <lineage>
        <taxon>Bacteria</taxon>
        <taxon>Bacillati</taxon>
        <taxon>Actinomycetota</taxon>
        <taxon>Actinomycetes</taxon>
        <taxon>Micrococcales</taxon>
        <taxon>Microbacteriaceae</taxon>
        <taxon>Galbitalea</taxon>
    </lineage>
</organism>
<reference evidence="4 5" key="1">
    <citation type="journal article" date="2014" name="Int. J. Syst. Evol. Microbiol.">
        <title>Description of Galbitalea soli gen. nov., sp. nov., and Frondihabitans sucicola sp. nov.</title>
        <authorList>
            <person name="Kim S.J."/>
            <person name="Lim J.M."/>
            <person name="Ahn J.H."/>
            <person name="Weon H.Y."/>
            <person name="Hamada M."/>
            <person name="Suzuki K."/>
            <person name="Ahn T.Y."/>
            <person name="Kwon S.W."/>
        </authorList>
    </citation>
    <scope>NUCLEOTIDE SEQUENCE [LARGE SCALE GENOMIC DNA]</scope>
    <source>
        <strain evidence="4 5">NBRC 108727</strain>
    </source>
</reference>
<dbReference type="Pfam" id="PF01547">
    <property type="entry name" value="SBP_bac_1"/>
    <property type="match status" value="1"/>
</dbReference>
<evidence type="ECO:0000256" key="2">
    <source>
        <dbReference type="ARBA" id="ARBA00022448"/>
    </source>
</evidence>
<dbReference type="PANTHER" id="PTHR43649">
    <property type="entry name" value="ARABINOSE-BINDING PROTEIN-RELATED"/>
    <property type="match status" value="1"/>
</dbReference>
<dbReference type="InterPro" id="IPR050490">
    <property type="entry name" value="Bact_solute-bd_prot1"/>
</dbReference>
<dbReference type="PROSITE" id="PS51257">
    <property type="entry name" value="PROKAR_LIPOPROTEIN"/>
    <property type="match status" value="1"/>
</dbReference>
<dbReference type="InterPro" id="IPR006059">
    <property type="entry name" value="SBP"/>
</dbReference>
<dbReference type="RefSeq" id="WP_163472737.1">
    <property type="nucleotide sequence ID" value="NZ_JAAGWZ010000002.1"/>
</dbReference>
<comment type="caution">
    <text evidence="4">The sequence shown here is derived from an EMBL/GenBank/DDBJ whole genome shotgun (WGS) entry which is preliminary data.</text>
</comment>
<keyword evidence="3" id="KW-0732">Signal</keyword>
<gene>
    <name evidence="4" type="ORF">G3T37_06720</name>
</gene>
<dbReference type="SUPFAM" id="SSF53850">
    <property type="entry name" value="Periplasmic binding protein-like II"/>
    <property type="match status" value="1"/>
</dbReference>
<evidence type="ECO:0000313" key="4">
    <source>
        <dbReference type="EMBL" id="NEM91047.1"/>
    </source>
</evidence>
<evidence type="ECO:0000313" key="5">
    <source>
        <dbReference type="Proteomes" id="UP000479756"/>
    </source>
</evidence>
<accession>A0A7C9PMT8</accession>
<sequence>MRLRNKTIASVAALVGAAVVLSGCSGTSGGGGNTTVQILGAFTAAQATAFQADLTKWGKANNITVKYSGSDNFQQAIVTRVTAGNPPDVAIYPQPGVLKQQVKDLKPLDSLGVDVASVTSDEPNGLGDIGNVNGKTYGLPYSINVKSLVWYDPAAFAAHGYTVPTTDEELTALEAKIKSDGAGYPWCVGAESGAATGWPMTDWLEEYVLRYGGLDQYNKWITHDVLFNSDLVKKAAAKVQSEILDPGQVNGGGKAIATTNFGKAGNQLFVSGKDKGQCFMMRQGTFIADFFPDNIKAEIAKKDTTNINVFPLPTPSDAVTSGTLGGGDLVGAFNTNAATKKVVQYLVSKEFGTNGYAGQAIFLSPHTSFDSSLYTSPFQAAAQKAVAASKVFGFDASDQMPGAVGAGTEWTDLTAWTTGQKTLDAVLQDIDSSWPKS</sequence>
<comment type="similarity">
    <text evidence="1">Belongs to the bacterial solute-binding protein 1 family.</text>
</comment>
<evidence type="ECO:0000256" key="1">
    <source>
        <dbReference type="ARBA" id="ARBA00008520"/>
    </source>
</evidence>
<dbReference type="PANTHER" id="PTHR43649:SF29">
    <property type="entry name" value="OSMOPROTECTIVE COMPOUNDS-BINDING PROTEIN GGTB"/>
    <property type="match status" value="1"/>
</dbReference>
<dbReference type="Gene3D" id="3.40.190.10">
    <property type="entry name" value="Periplasmic binding protein-like II"/>
    <property type="match status" value="2"/>
</dbReference>
<dbReference type="EMBL" id="JAAGWZ010000002">
    <property type="protein sequence ID" value="NEM91047.1"/>
    <property type="molecule type" value="Genomic_DNA"/>
</dbReference>